<reference evidence="2 3" key="1">
    <citation type="submission" date="2019-12" db="EMBL/GenBank/DDBJ databases">
        <authorList>
            <person name="Li M."/>
        </authorList>
    </citation>
    <scope>NUCLEOTIDE SEQUENCE [LARGE SCALE GENOMIC DNA]</scope>
    <source>
        <strain evidence="2 3">GBMRC 2024</strain>
    </source>
</reference>
<accession>A0A6L7G617</accession>
<evidence type="ECO:0000313" key="3">
    <source>
        <dbReference type="Proteomes" id="UP000477911"/>
    </source>
</evidence>
<sequence>MKRTPFWMQFLRPMVVWAPEGEGAPGAGDPPPAGDPPAAPGAGDPPADPPAAPDFSFIGDDFRTDGEPDIARFGEHYQALVADLARRDEALATVPEDGNYDFTLPEDFDLGIELPEGVEINIDLEDEAMQPIVGELGQFLKDNNMPATAGGQVMGLLQKYEAAKFAKTYAAQTAEFETLGGNEAARSARVATVQRAIDAKLPADLAAALKGMTYGAKTLRALETLLNPRSMKSAQPSQPGADMTGKFGSSRLAAINERG</sequence>
<name>A0A6L7G617_9RHOB</name>
<proteinExistence type="predicted"/>
<evidence type="ECO:0000256" key="1">
    <source>
        <dbReference type="SAM" id="MobiDB-lite"/>
    </source>
</evidence>
<dbReference type="EMBL" id="WUMU01000016">
    <property type="protein sequence ID" value="MXN19112.1"/>
    <property type="molecule type" value="Genomic_DNA"/>
</dbReference>
<feature type="region of interest" description="Disordered" evidence="1">
    <location>
        <begin position="229"/>
        <end position="249"/>
    </location>
</feature>
<gene>
    <name evidence="2" type="ORF">GR170_14810</name>
</gene>
<protein>
    <submittedName>
        <fullName evidence="2">Uncharacterized protein</fullName>
    </submittedName>
</protein>
<feature type="compositionally biased region" description="Pro residues" evidence="1">
    <location>
        <begin position="28"/>
        <end position="39"/>
    </location>
</feature>
<feature type="region of interest" description="Disordered" evidence="1">
    <location>
        <begin position="19"/>
        <end position="53"/>
    </location>
</feature>
<dbReference type="Proteomes" id="UP000477911">
    <property type="component" value="Unassembled WGS sequence"/>
</dbReference>
<keyword evidence="3" id="KW-1185">Reference proteome</keyword>
<evidence type="ECO:0000313" key="2">
    <source>
        <dbReference type="EMBL" id="MXN19112.1"/>
    </source>
</evidence>
<dbReference type="RefSeq" id="WP_160895229.1">
    <property type="nucleotide sequence ID" value="NZ_WUMU01000016.1"/>
</dbReference>
<comment type="caution">
    <text evidence="2">The sequence shown here is derived from an EMBL/GenBank/DDBJ whole genome shotgun (WGS) entry which is preliminary data.</text>
</comment>
<dbReference type="AlphaFoldDB" id="A0A6L7G617"/>
<organism evidence="2 3">
    <name type="scientific">Pseudooceanicola albus</name>
    <dbReference type="NCBI Taxonomy" id="2692189"/>
    <lineage>
        <taxon>Bacteria</taxon>
        <taxon>Pseudomonadati</taxon>
        <taxon>Pseudomonadota</taxon>
        <taxon>Alphaproteobacteria</taxon>
        <taxon>Rhodobacterales</taxon>
        <taxon>Paracoccaceae</taxon>
        <taxon>Pseudooceanicola</taxon>
    </lineage>
</organism>